<dbReference type="Proteomes" id="UP000314294">
    <property type="component" value="Unassembled WGS sequence"/>
</dbReference>
<name>A0A4Z2ECK8_9TELE</name>
<keyword evidence="4" id="KW-1185">Reference proteome</keyword>
<evidence type="ECO:0000313" key="3">
    <source>
        <dbReference type="EMBL" id="TNN26300.1"/>
    </source>
</evidence>
<feature type="region of interest" description="Disordered" evidence="1">
    <location>
        <begin position="174"/>
        <end position="204"/>
    </location>
</feature>
<dbReference type="AlphaFoldDB" id="A0A4Z2ECK8"/>
<evidence type="ECO:0000313" key="4">
    <source>
        <dbReference type="Proteomes" id="UP000314294"/>
    </source>
</evidence>
<evidence type="ECO:0000256" key="2">
    <source>
        <dbReference type="SAM" id="Phobius"/>
    </source>
</evidence>
<sequence>MRRRASGGMGRTEGASAGGGARYSPAATAAAAAAAATAAASSGRTQHARPLACGSRLLAAPLPVDLGSVRRGGPVLRLGGPDDLALTLERSHQSGLRPRPLLFDQGPVGGGGAGGGGLAEPQALQLDADLELADLVVVVLAVLGAVGAGRLVLTYRAQRTKAINHDIRTACETPQSPAWSERGRQIAERKKRREVKNRGGDTKQ</sequence>
<feature type="transmembrane region" description="Helical" evidence="2">
    <location>
        <begin position="132"/>
        <end position="153"/>
    </location>
</feature>
<comment type="caution">
    <text evidence="3">The sequence shown here is derived from an EMBL/GenBank/DDBJ whole genome shotgun (WGS) entry which is preliminary data.</text>
</comment>
<organism evidence="3 4">
    <name type="scientific">Liparis tanakae</name>
    <name type="common">Tanaka's snailfish</name>
    <dbReference type="NCBI Taxonomy" id="230148"/>
    <lineage>
        <taxon>Eukaryota</taxon>
        <taxon>Metazoa</taxon>
        <taxon>Chordata</taxon>
        <taxon>Craniata</taxon>
        <taxon>Vertebrata</taxon>
        <taxon>Euteleostomi</taxon>
        <taxon>Actinopterygii</taxon>
        <taxon>Neopterygii</taxon>
        <taxon>Teleostei</taxon>
        <taxon>Neoteleostei</taxon>
        <taxon>Acanthomorphata</taxon>
        <taxon>Eupercaria</taxon>
        <taxon>Perciformes</taxon>
        <taxon>Cottioidei</taxon>
        <taxon>Cottales</taxon>
        <taxon>Liparidae</taxon>
        <taxon>Liparis</taxon>
    </lineage>
</organism>
<keyword evidence="2" id="KW-0812">Transmembrane</keyword>
<feature type="region of interest" description="Disordered" evidence="1">
    <location>
        <begin position="1"/>
        <end position="22"/>
    </location>
</feature>
<evidence type="ECO:0000256" key="1">
    <source>
        <dbReference type="SAM" id="MobiDB-lite"/>
    </source>
</evidence>
<reference evidence="3 4" key="1">
    <citation type="submission" date="2019-03" db="EMBL/GenBank/DDBJ databases">
        <title>First draft genome of Liparis tanakae, snailfish: a comprehensive survey of snailfish specific genes.</title>
        <authorList>
            <person name="Kim W."/>
            <person name="Song I."/>
            <person name="Jeong J.-H."/>
            <person name="Kim D."/>
            <person name="Kim S."/>
            <person name="Ryu S."/>
            <person name="Song J.Y."/>
            <person name="Lee S.K."/>
        </authorList>
    </citation>
    <scope>NUCLEOTIDE SEQUENCE [LARGE SCALE GENOMIC DNA]</scope>
    <source>
        <tissue evidence="3">Muscle</tissue>
    </source>
</reference>
<gene>
    <name evidence="3" type="ORF">EYF80_063563</name>
</gene>
<keyword evidence="2" id="KW-1133">Transmembrane helix</keyword>
<feature type="compositionally biased region" description="Gly residues" evidence="1">
    <location>
        <begin position="7"/>
        <end position="21"/>
    </location>
</feature>
<dbReference type="EMBL" id="SRLO01010518">
    <property type="protein sequence ID" value="TNN26300.1"/>
    <property type="molecule type" value="Genomic_DNA"/>
</dbReference>
<proteinExistence type="predicted"/>
<accession>A0A4Z2ECK8</accession>
<protein>
    <submittedName>
        <fullName evidence="3">Uncharacterized protein</fullName>
    </submittedName>
</protein>
<keyword evidence="2" id="KW-0472">Membrane</keyword>